<comment type="similarity">
    <text evidence="1">Belongs to the bacterial solute-binding protein 8 family.</text>
</comment>
<dbReference type="EMBL" id="JBHSFQ010000017">
    <property type="protein sequence ID" value="MFC4563723.1"/>
    <property type="molecule type" value="Genomic_DNA"/>
</dbReference>
<proteinExistence type="inferred from homology"/>
<evidence type="ECO:0000256" key="1">
    <source>
        <dbReference type="ARBA" id="ARBA00008814"/>
    </source>
</evidence>
<dbReference type="InterPro" id="IPR054828">
    <property type="entry name" value="Vit_B12_bind_prot"/>
</dbReference>
<keyword evidence="2" id="KW-0675">Receptor</keyword>
<keyword evidence="3" id="KW-1185">Reference proteome</keyword>
<reference evidence="3" key="1">
    <citation type="journal article" date="2019" name="Int. J. Syst. Evol. Microbiol.">
        <title>The Global Catalogue of Microorganisms (GCM) 10K type strain sequencing project: providing services to taxonomists for standard genome sequencing and annotation.</title>
        <authorList>
            <consortium name="The Broad Institute Genomics Platform"/>
            <consortium name="The Broad Institute Genome Sequencing Center for Infectious Disease"/>
            <person name="Wu L."/>
            <person name="Ma J."/>
        </authorList>
    </citation>
    <scope>NUCLEOTIDE SEQUENCE [LARGE SCALE GENOMIC DNA]</scope>
    <source>
        <strain evidence="3">XZYJ18</strain>
    </source>
</reference>
<dbReference type="NCBIfam" id="NF038402">
    <property type="entry name" value="TroA_like"/>
    <property type="match status" value="1"/>
</dbReference>
<dbReference type="Proteomes" id="UP001595923">
    <property type="component" value="Unassembled WGS sequence"/>
</dbReference>
<sequence>MTRRSHPDDLGHPVRLPARVERVVSLVPSLTEALAATDPALVAGCTRWCTHPPGLRAERVRGTKNPHVRRIIEMAPDLVVANQEENRERHVRELRAAGIPVWVTVVRDLAEAFASMRRLITVACARPEPAWLAEAEAAWREPAPLRGVRVAVPIWRDPWLAVGRDTFAGDLLARLGAVNVYADAADRYPAADPRDIAARAPDAVLLPDEPYAFSASDGPEAFPRTRTVLIEGRDLTWYGPSLAAARERLAAALPG</sequence>
<organism evidence="2 3">
    <name type="scientific">Nocardiopsis mangrovi</name>
    <dbReference type="NCBI Taxonomy" id="1179818"/>
    <lineage>
        <taxon>Bacteria</taxon>
        <taxon>Bacillati</taxon>
        <taxon>Actinomycetota</taxon>
        <taxon>Actinomycetes</taxon>
        <taxon>Streptosporangiales</taxon>
        <taxon>Nocardiopsidaceae</taxon>
        <taxon>Nocardiopsis</taxon>
    </lineage>
</organism>
<dbReference type="PANTHER" id="PTHR30535:SF35">
    <property type="entry name" value="PERIPLASMIC BINDING PROTEIN"/>
    <property type="match status" value="1"/>
</dbReference>
<name>A0ABV9E132_9ACTN</name>
<comment type="caution">
    <text evidence="2">The sequence shown here is derived from an EMBL/GenBank/DDBJ whole genome shotgun (WGS) entry which is preliminary data.</text>
</comment>
<dbReference type="PANTHER" id="PTHR30535">
    <property type="entry name" value="VITAMIN B12-BINDING PROTEIN"/>
    <property type="match status" value="1"/>
</dbReference>
<accession>A0ABV9E132</accession>
<evidence type="ECO:0000313" key="3">
    <source>
        <dbReference type="Proteomes" id="UP001595923"/>
    </source>
</evidence>
<dbReference type="RefSeq" id="WP_378576238.1">
    <property type="nucleotide sequence ID" value="NZ_JBHSFQ010000017.1"/>
</dbReference>
<dbReference type="InterPro" id="IPR050902">
    <property type="entry name" value="ABC_Transporter_SBP"/>
</dbReference>
<evidence type="ECO:0000313" key="2">
    <source>
        <dbReference type="EMBL" id="MFC4563723.1"/>
    </source>
</evidence>
<dbReference type="SUPFAM" id="SSF53807">
    <property type="entry name" value="Helical backbone' metal receptor"/>
    <property type="match status" value="1"/>
</dbReference>
<protein>
    <submittedName>
        <fullName evidence="2">Helical backbone metal receptor</fullName>
    </submittedName>
</protein>
<dbReference type="Gene3D" id="3.40.50.1980">
    <property type="entry name" value="Nitrogenase molybdenum iron protein domain"/>
    <property type="match status" value="2"/>
</dbReference>
<gene>
    <name evidence="2" type="ORF">ACFO4E_17820</name>
</gene>